<keyword evidence="2" id="KW-1133">Transmembrane helix</keyword>
<dbReference type="Proteomes" id="UP000251889">
    <property type="component" value="Unassembled WGS sequence"/>
</dbReference>
<sequence>MNSTGKFILGVLGAAAAGTVVGLLIAPEKGSDTRKKLVESIGKLAIDAANVLQSGKQQLADASDVVSEEAEGLKNDAKQRVRNVQESFS</sequence>
<comment type="caution">
    <text evidence="3">The sequence shown here is derived from an EMBL/GenBank/DDBJ whole genome shotgun (WGS) entry which is preliminary data.</text>
</comment>
<gene>
    <name evidence="3" type="ORF">DQQ10_08995</name>
</gene>
<protein>
    <submittedName>
        <fullName evidence="3">YtxH domain-containing protein</fullName>
    </submittedName>
</protein>
<evidence type="ECO:0000313" key="3">
    <source>
        <dbReference type="EMBL" id="RAW01772.1"/>
    </source>
</evidence>
<reference evidence="3 4" key="1">
    <citation type="submission" date="2018-06" db="EMBL/GenBank/DDBJ databases">
        <title>Chryseolinea flavus sp. nov., a member of the phylum Bacteroidetes isolated from soil.</title>
        <authorList>
            <person name="Li Y."/>
            <person name="Wang J."/>
        </authorList>
    </citation>
    <scope>NUCLEOTIDE SEQUENCE [LARGE SCALE GENOMIC DNA]</scope>
    <source>
        <strain evidence="3 4">SDU1-6</strain>
    </source>
</reference>
<name>A0A364Y4B3_9BACT</name>
<feature type="transmembrane region" description="Helical" evidence="2">
    <location>
        <begin position="6"/>
        <end position="26"/>
    </location>
</feature>
<keyword evidence="2" id="KW-0812">Transmembrane</keyword>
<evidence type="ECO:0000256" key="2">
    <source>
        <dbReference type="SAM" id="Phobius"/>
    </source>
</evidence>
<evidence type="ECO:0000313" key="4">
    <source>
        <dbReference type="Proteomes" id="UP000251889"/>
    </source>
</evidence>
<keyword evidence="2" id="KW-0472">Membrane</keyword>
<dbReference type="InterPro" id="IPR024623">
    <property type="entry name" value="YtxH"/>
</dbReference>
<dbReference type="Pfam" id="PF12732">
    <property type="entry name" value="YtxH"/>
    <property type="match status" value="1"/>
</dbReference>
<evidence type="ECO:0000256" key="1">
    <source>
        <dbReference type="SAM" id="MobiDB-lite"/>
    </source>
</evidence>
<dbReference type="AlphaFoldDB" id="A0A364Y4B3"/>
<proteinExistence type="predicted"/>
<feature type="region of interest" description="Disordered" evidence="1">
    <location>
        <begin position="70"/>
        <end position="89"/>
    </location>
</feature>
<accession>A0A364Y4B3</accession>
<organism evidence="3 4">
    <name type="scientific">Pseudochryseolinea flava</name>
    <dbReference type="NCBI Taxonomy" id="2059302"/>
    <lineage>
        <taxon>Bacteria</taxon>
        <taxon>Pseudomonadati</taxon>
        <taxon>Bacteroidota</taxon>
        <taxon>Cytophagia</taxon>
        <taxon>Cytophagales</taxon>
        <taxon>Fulvivirgaceae</taxon>
        <taxon>Pseudochryseolinea</taxon>
    </lineage>
</organism>
<keyword evidence="4" id="KW-1185">Reference proteome</keyword>
<dbReference type="RefSeq" id="WP_112746512.1">
    <property type="nucleotide sequence ID" value="NZ_QMFY01000003.1"/>
</dbReference>
<dbReference type="OrthoDB" id="598035at2"/>
<dbReference type="EMBL" id="QMFY01000003">
    <property type="protein sequence ID" value="RAW01772.1"/>
    <property type="molecule type" value="Genomic_DNA"/>
</dbReference>